<gene>
    <name evidence="1" type="ORF">LCGC14_2345940</name>
</gene>
<evidence type="ECO:0000313" key="1">
    <source>
        <dbReference type="EMBL" id="KKL46398.1"/>
    </source>
</evidence>
<accession>A0A0F9CAI9</accession>
<dbReference type="AlphaFoldDB" id="A0A0F9CAI9"/>
<proteinExistence type="predicted"/>
<name>A0A0F9CAI9_9ZZZZ</name>
<comment type="caution">
    <text evidence="1">The sequence shown here is derived from an EMBL/GenBank/DDBJ whole genome shotgun (WGS) entry which is preliminary data.</text>
</comment>
<feature type="non-terminal residue" evidence="1">
    <location>
        <position position="77"/>
    </location>
</feature>
<dbReference type="EMBL" id="LAZR01034045">
    <property type="protein sequence ID" value="KKL46398.1"/>
    <property type="molecule type" value="Genomic_DNA"/>
</dbReference>
<protein>
    <submittedName>
        <fullName evidence="1">Uncharacterized protein</fullName>
    </submittedName>
</protein>
<reference evidence="1" key="1">
    <citation type="journal article" date="2015" name="Nature">
        <title>Complex archaea that bridge the gap between prokaryotes and eukaryotes.</title>
        <authorList>
            <person name="Spang A."/>
            <person name="Saw J.H."/>
            <person name="Jorgensen S.L."/>
            <person name="Zaremba-Niedzwiedzka K."/>
            <person name="Martijn J."/>
            <person name="Lind A.E."/>
            <person name="van Eijk R."/>
            <person name="Schleper C."/>
            <person name="Guy L."/>
            <person name="Ettema T.J."/>
        </authorList>
    </citation>
    <scope>NUCLEOTIDE SEQUENCE</scope>
</reference>
<sequence length="77" mass="8630">MSKKVDTTGLMVKARYGWEIRATELAKPVFFWVSIGIDPELRKGLSTAENKRLDKKLELVRQAASYMAAGMVKGTIK</sequence>
<organism evidence="1">
    <name type="scientific">marine sediment metagenome</name>
    <dbReference type="NCBI Taxonomy" id="412755"/>
    <lineage>
        <taxon>unclassified sequences</taxon>
        <taxon>metagenomes</taxon>
        <taxon>ecological metagenomes</taxon>
    </lineage>
</organism>